<evidence type="ECO:0000256" key="1">
    <source>
        <dbReference type="ARBA" id="ARBA00004496"/>
    </source>
</evidence>
<dbReference type="InterPro" id="IPR012156">
    <property type="entry name" value="Cold_shock_CspA"/>
</dbReference>
<dbReference type="PRINTS" id="PR00050">
    <property type="entry name" value="COLDSHOCK"/>
</dbReference>
<keyword evidence="6" id="KW-1185">Reference proteome</keyword>
<dbReference type="SMART" id="SM00357">
    <property type="entry name" value="CSP"/>
    <property type="match status" value="1"/>
</dbReference>
<comment type="subcellular location">
    <subcellularLocation>
        <location evidence="1 3">Cytoplasm</location>
    </subcellularLocation>
</comment>
<protein>
    <submittedName>
        <fullName evidence="5">Cold shock, CspA</fullName>
    </submittedName>
</protein>
<gene>
    <name evidence="5" type="ORF">MBAV_004482</name>
</gene>
<dbReference type="GO" id="GO:0005829">
    <property type="term" value="C:cytosol"/>
    <property type="evidence" value="ECO:0007669"/>
    <property type="project" value="UniProtKB-ARBA"/>
</dbReference>
<sequence length="68" mass="7627">MSVEGTVKWFSEKKGYGFITQSNGQDIFVHHTSIKGTGFKTLNEGQRVSFDVVEDRKGFKAENVVTLD</sequence>
<evidence type="ECO:0000256" key="2">
    <source>
        <dbReference type="ARBA" id="ARBA00022490"/>
    </source>
</evidence>
<evidence type="ECO:0000313" key="5">
    <source>
        <dbReference type="EMBL" id="KJU83330.1"/>
    </source>
</evidence>
<feature type="domain" description="CSD" evidence="4">
    <location>
        <begin position="2"/>
        <end position="66"/>
    </location>
</feature>
<dbReference type="InterPro" id="IPR011129">
    <property type="entry name" value="CSD"/>
</dbReference>
<evidence type="ECO:0000259" key="4">
    <source>
        <dbReference type="PROSITE" id="PS51857"/>
    </source>
</evidence>
<dbReference type="InterPro" id="IPR050181">
    <property type="entry name" value="Cold_shock_domain"/>
</dbReference>
<dbReference type="PROSITE" id="PS00352">
    <property type="entry name" value="CSD_1"/>
    <property type="match status" value="1"/>
</dbReference>
<dbReference type="PIRSF" id="PIRSF002599">
    <property type="entry name" value="Cold_shock_A"/>
    <property type="match status" value="1"/>
</dbReference>
<dbReference type="SUPFAM" id="SSF50249">
    <property type="entry name" value="Nucleic acid-binding proteins"/>
    <property type="match status" value="1"/>
</dbReference>
<dbReference type="PROSITE" id="PS51857">
    <property type="entry name" value="CSD_2"/>
    <property type="match status" value="1"/>
</dbReference>
<organism evidence="5 6">
    <name type="scientific">Candidatus Magnetobacterium bavaricum</name>
    <dbReference type="NCBI Taxonomy" id="29290"/>
    <lineage>
        <taxon>Bacteria</taxon>
        <taxon>Pseudomonadati</taxon>
        <taxon>Nitrospirota</taxon>
        <taxon>Thermodesulfovibrionia</taxon>
        <taxon>Thermodesulfovibrionales</taxon>
        <taxon>Candidatus Magnetobacteriaceae</taxon>
        <taxon>Candidatus Magnetobacterium</taxon>
    </lineage>
</organism>
<dbReference type="GO" id="GO:0003676">
    <property type="term" value="F:nucleic acid binding"/>
    <property type="evidence" value="ECO:0007669"/>
    <property type="project" value="InterPro"/>
</dbReference>
<dbReference type="PANTHER" id="PTHR11544">
    <property type="entry name" value="COLD SHOCK DOMAIN CONTAINING PROTEINS"/>
    <property type="match status" value="1"/>
</dbReference>
<dbReference type="Proteomes" id="UP000033423">
    <property type="component" value="Unassembled WGS sequence"/>
</dbReference>
<dbReference type="InterPro" id="IPR012340">
    <property type="entry name" value="NA-bd_OB-fold"/>
</dbReference>
<dbReference type="CDD" id="cd04458">
    <property type="entry name" value="CSP_CDS"/>
    <property type="match status" value="1"/>
</dbReference>
<dbReference type="InterPro" id="IPR002059">
    <property type="entry name" value="CSP_DNA-bd"/>
</dbReference>
<evidence type="ECO:0000313" key="6">
    <source>
        <dbReference type="Proteomes" id="UP000033423"/>
    </source>
</evidence>
<reference evidence="5 6" key="1">
    <citation type="submission" date="2015-02" db="EMBL/GenBank/DDBJ databases">
        <title>Single-cell genomics of uncultivated deep-branching MTB reveals a conserved set of magnetosome genes.</title>
        <authorList>
            <person name="Kolinko S."/>
            <person name="Richter M."/>
            <person name="Glockner F.O."/>
            <person name="Brachmann A."/>
            <person name="Schuler D."/>
        </authorList>
    </citation>
    <scope>NUCLEOTIDE SEQUENCE [LARGE SCALE GENOMIC DNA]</scope>
    <source>
        <strain evidence="5">TM-1</strain>
    </source>
</reference>
<keyword evidence="2" id="KW-0963">Cytoplasm</keyword>
<dbReference type="Gene3D" id="2.40.50.140">
    <property type="entry name" value="Nucleic acid-binding proteins"/>
    <property type="match status" value="1"/>
</dbReference>
<proteinExistence type="predicted"/>
<dbReference type="AlphaFoldDB" id="A0A0F3GN29"/>
<accession>A0A0F3GN29</accession>
<comment type="caution">
    <text evidence="5">The sequence shown here is derived from an EMBL/GenBank/DDBJ whole genome shotgun (WGS) entry which is preliminary data.</text>
</comment>
<dbReference type="InterPro" id="IPR019844">
    <property type="entry name" value="CSD_CS"/>
</dbReference>
<dbReference type="Pfam" id="PF00313">
    <property type="entry name" value="CSD"/>
    <property type="match status" value="1"/>
</dbReference>
<name>A0A0F3GN29_9BACT</name>
<evidence type="ECO:0000256" key="3">
    <source>
        <dbReference type="RuleBase" id="RU000408"/>
    </source>
</evidence>
<dbReference type="EMBL" id="LACI01001950">
    <property type="protein sequence ID" value="KJU83330.1"/>
    <property type="molecule type" value="Genomic_DNA"/>
</dbReference>